<sequence length="125" mass="13490">MVWRKQCQEIANSGPVFLTVYATVVVGILLSSFYVLSAIYSSGGSSGASSWSLPPASSKHPHSLHLCIHICTATGNMAYTGKIGLFEFGVCTSIMQNLGKARAEHLLTKKKDDIEIVETSSRIKL</sequence>
<feature type="transmembrane region" description="Helical" evidence="1">
    <location>
        <begin position="20"/>
        <end position="40"/>
    </location>
</feature>
<name>A0AAU9RK30_THLAR</name>
<accession>A0AAU9RK30</accession>
<dbReference type="Proteomes" id="UP000836841">
    <property type="component" value="Unassembled WGS sequence"/>
</dbReference>
<evidence type="ECO:0000313" key="2">
    <source>
        <dbReference type="EMBL" id="CAH2040804.1"/>
    </source>
</evidence>
<keyword evidence="1" id="KW-0472">Membrane</keyword>
<comment type="caution">
    <text evidence="2">The sequence shown here is derived from an EMBL/GenBank/DDBJ whole genome shotgun (WGS) entry which is preliminary data.</text>
</comment>
<proteinExistence type="predicted"/>
<reference evidence="2 3" key="1">
    <citation type="submission" date="2022-03" db="EMBL/GenBank/DDBJ databases">
        <authorList>
            <person name="Nunn A."/>
            <person name="Chopra R."/>
            <person name="Nunn A."/>
            <person name="Contreras Garrido A."/>
        </authorList>
    </citation>
    <scope>NUCLEOTIDE SEQUENCE [LARGE SCALE GENOMIC DNA]</scope>
</reference>
<dbReference type="EMBL" id="CAJVSB020000030">
    <property type="protein sequence ID" value="CAH2040804.1"/>
    <property type="molecule type" value="Genomic_DNA"/>
</dbReference>
<keyword evidence="1" id="KW-0812">Transmembrane</keyword>
<organism evidence="2 3">
    <name type="scientific">Thlaspi arvense</name>
    <name type="common">Field penny-cress</name>
    <dbReference type="NCBI Taxonomy" id="13288"/>
    <lineage>
        <taxon>Eukaryota</taxon>
        <taxon>Viridiplantae</taxon>
        <taxon>Streptophyta</taxon>
        <taxon>Embryophyta</taxon>
        <taxon>Tracheophyta</taxon>
        <taxon>Spermatophyta</taxon>
        <taxon>Magnoliopsida</taxon>
        <taxon>eudicotyledons</taxon>
        <taxon>Gunneridae</taxon>
        <taxon>Pentapetalae</taxon>
        <taxon>rosids</taxon>
        <taxon>malvids</taxon>
        <taxon>Brassicales</taxon>
        <taxon>Brassicaceae</taxon>
        <taxon>Thlaspideae</taxon>
        <taxon>Thlaspi</taxon>
    </lineage>
</organism>
<keyword evidence="3" id="KW-1185">Reference proteome</keyword>
<dbReference type="AlphaFoldDB" id="A0AAU9RK30"/>
<evidence type="ECO:0000313" key="3">
    <source>
        <dbReference type="Proteomes" id="UP000836841"/>
    </source>
</evidence>
<evidence type="ECO:0000256" key="1">
    <source>
        <dbReference type="SAM" id="Phobius"/>
    </source>
</evidence>
<gene>
    <name evidence="2" type="ORF">TAV2_LOCUS4199</name>
</gene>
<protein>
    <submittedName>
        <fullName evidence="2">Uncharacterized protein</fullName>
    </submittedName>
</protein>
<keyword evidence="1" id="KW-1133">Transmembrane helix</keyword>